<keyword evidence="1" id="KW-0812">Transmembrane</keyword>
<keyword evidence="3" id="KW-1185">Reference proteome</keyword>
<accession>A0A2P6RGU1</accession>
<feature type="transmembrane region" description="Helical" evidence="1">
    <location>
        <begin position="86"/>
        <end position="110"/>
    </location>
</feature>
<dbReference type="Gramene" id="PRQ45644">
    <property type="protein sequence ID" value="PRQ45644"/>
    <property type="gene ID" value="RchiOBHm_Chr3g0493701"/>
</dbReference>
<protein>
    <submittedName>
        <fullName evidence="2">Uncharacterized protein</fullName>
    </submittedName>
</protein>
<evidence type="ECO:0000256" key="1">
    <source>
        <dbReference type="SAM" id="Phobius"/>
    </source>
</evidence>
<keyword evidence="1" id="KW-1133">Transmembrane helix</keyword>
<keyword evidence="1" id="KW-0472">Membrane</keyword>
<evidence type="ECO:0000313" key="3">
    <source>
        <dbReference type="Proteomes" id="UP000238479"/>
    </source>
</evidence>
<dbReference type="AlphaFoldDB" id="A0A2P6RGU1"/>
<dbReference type="Proteomes" id="UP000238479">
    <property type="component" value="Chromosome 3"/>
</dbReference>
<dbReference type="EMBL" id="PDCK01000041">
    <property type="protein sequence ID" value="PRQ45644.1"/>
    <property type="molecule type" value="Genomic_DNA"/>
</dbReference>
<name>A0A2P6RGU1_ROSCH</name>
<gene>
    <name evidence="2" type="ORF">RchiOBHm_Chr3g0493701</name>
</gene>
<organism evidence="2 3">
    <name type="scientific">Rosa chinensis</name>
    <name type="common">China rose</name>
    <dbReference type="NCBI Taxonomy" id="74649"/>
    <lineage>
        <taxon>Eukaryota</taxon>
        <taxon>Viridiplantae</taxon>
        <taxon>Streptophyta</taxon>
        <taxon>Embryophyta</taxon>
        <taxon>Tracheophyta</taxon>
        <taxon>Spermatophyta</taxon>
        <taxon>Magnoliopsida</taxon>
        <taxon>eudicotyledons</taxon>
        <taxon>Gunneridae</taxon>
        <taxon>Pentapetalae</taxon>
        <taxon>rosids</taxon>
        <taxon>fabids</taxon>
        <taxon>Rosales</taxon>
        <taxon>Rosaceae</taxon>
        <taxon>Rosoideae</taxon>
        <taxon>Rosoideae incertae sedis</taxon>
        <taxon>Rosa</taxon>
    </lineage>
</organism>
<proteinExistence type="predicted"/>
<sequence length="111" mass="12635">MAFLPQALLCTAALTTHHLRLLRLRKPGFPAFQPLPLQSPGKLLQNRVRNLCWMLCLLLISLLLENSMLVVPLICLCKWICFQMPLLLVAILTSGESLFPLLWAPFVLLWD</sequence>
<evidence type="ECO:0000313" key="2">
    <source>
        <dbReference type="EMBL" id="PRQ45644.1"/>
    </source>
</evidence>
<comment type="caution">
    <text evidence="2">The sequence shown here is derived from an EMBL/GenBank/DDBJ whole genome shotgun (WGS) entry which is preliminary data.</text>
</comment>
<feature type="transmembrane region" description="Helical" evidence="1">
    <location>
        <begin position="51"/>
        <end position="74"/>
    </location>
</feature>
<reference evidence="2 3" key="1">
    <citation type="journal article" date="2018" name="Nat. Genet.">
        <title>The Rosa genome provides new insights in the design of modern roses.</title>
        <authorList>
            <person name="Bendahmane M."/>
        </authorList>
    </citation>
    <scope>NUCLEOTIDE SEQUENCE [LARGE SCALE GENOMIC DNA]</scope>
    <source>
        <strain evidence="3">cv. Old Blush</strain>
    </source>
</reference>